<proteinExistence type="predicted"/>
<gene>
    <name evidence="1" type="ORF">VZT92_019727</name>
</gene>
<dbReference type="Proteomes" id="UP001488805">
    <property type="component" value="Unassembled WGS sequence"/>
</dbReference>
<organism evidence="1 2">
    <name type="scientific">Zoarces viviparus</name>
    <name type="common">Viviparous eelpout</name>
    <name type="synonym">Blennius viviparus</name>
    <dbReference type="NCBI Taxonomy" id="48416"/>
    <lineage>
        <taxon>Eukaryota</taxon>
        <taxon>Metazoa</taxon>
        <taxon>Chordata</taxon>
        <taxon>Craniata</taxon>
        <taxon>Vertebrata</taxon>
        <taxon>Euteleostomi</taxon>
        <taxon>Actinopterygii</taxon>
        <taxon>Neopterygii</taxon>
        <taxon>Teleostei</taxon>
        <taxon>Neoteleostei</taxon>
        <taxon>Acanthomorphata</taxon>
        <taxon>Eupercaria</taxon>
        <taxon>Perciformes</taxon>
        <taxon>Cottioidei</taxon>
        <taxon>Zoarcales</taxon>
        <taxon>Zoarcidae</taxon>
        <taxon>Zoarcinae</taxon>
        <taxon>Zoarces</taxon>
    </lineage>
</organism>
<reference evidence="1 2" key="1">
    <citation type="journal article" date="2024" name="Genome Biol. Evol.">
        <title>Chromosome-level genome assembly of the viviparous eelpout Zoarces viviparus.</title>
        <authorList>
            <person name="Fuhrmann N."/>
            <person name="Brasseur M.V."/>
            <person name="Bakowski C.E."/>
            <person name="Podsiadlowski L."/>
            <person name="Prost S."/>
            <person name="Krehenwinkel H."/>
            <person name="Mayer C."/>
        </authorList>
    </citation>
    <scope>NUCLEOTIDE SEQUENCE [LARGE SCALE GENOMIC DNA]</scope>
    <source>
        <strain evidence="1">NO-MEL_2022_Ind0_liver</strain>
    </source>
</reference>
<keyword evidence="2" id="KW-1185">Reference proteome</keyword>
<evidence type="ECO:0000313" key="2">
    <source>
        <dbReference type="Proteomes" id="UP001488805"/>
    </source>
</evidence>
<sequence length="84" mass="9108">MNHLMFEHGVRYGQTVASTEVQQRNTIRVQIGQAVPPNHCPPGFSVIAHVSVEVPKENYGVGTLSRTPATDSKKAGYSELLFGA</sequence>
<protein>
    <submittedName>
        <fullName evidence="1">Uncharacterized protein</fullName>
    </submittedName>
</protein>
<dbReference type="AlphaFoldDB" id="A0AAW1EMI3"/>
<evidence type="ECO:0000313" key="1">
    <source>
        <dbReference type="EMBL" id="KAK9523328.1"/>
    </source>
</evidence>
<comment type="caution">
    <text evidence="1">The sequence shown here is derived from an EMBL/GenBank/DDBJ whole genome shotgun (WGS) entry which is preliminary data.</text>
</comment>
<accession>A0AAW1EMI3</accession>
<name>A0AAW1EMI3_ZOAVI</name>
<dbReference type="EMBL" id="JBCEZU010000221">
    <property type="protein sequence ID" value="KAK9523328.1"/>
    <property type="molecule type" value="Genomic_DNA"/>
</dbReference>